<protein>
    <recommendedName>
        <fullName evidence="13">EndoU domain-containing protein</fullName>
    </recommendedName>
</protein>
<keyword evidence="9 11" id="KW-0464">Manganese</keyword>
<dbReference type="Proteomes" id="UP001168821">
    <property type="component" value="Unassembled WGS sequence"/>
</dbReference>
<evidence type="ECO:0000256" key="1">
    <source>
        <dbReference type="ARBA" id="ARBA00001936"/>
    </source>
</evidence>
<evidence type="ECO:0000313" key="15">
    <source>
        <dbReference type="Proteomes" id="UP001168821"/>
    </source>
</evidence>
<accession>A0AA38I6W9</accession>
<feature type="compositionally biased region" description="Polar residues" evidence="12">
    <location>
        <begin position="89"/>
        <end position="117"/>
    </location>
</feature>
<gene>
    <name evidence="14" type="ORF">Zmor_021839</name>
</gene>
<evidence type="ECO:0000256" key="10">
    <source>
        <dbReference type="ARBA" id="ARBA00023239"/>
    </source>
</evidence>
<dbReference type="InterPro" id="IPR018998">
    <property type="entry name" value="EndoU_C"/>
</dbReference>
<comment type="similarity">
    <text evidence="2 11">Belongs to the ENDOU family.</text>
</comment>
<organism evidence="14 15">
    <name type="scientific">Zophobas morio</name>
    <dbReference type="NCBI Taxonomy" id="2755281"/>
    <lineage>
        <taxon>Eukaryota</taxon>
        <taxon>Metazoa</taxon>
        <taxon>Ecdysozoa</taxon>
        <taxon>Arthropoda</taxon>
        <taxon>Hexapoda</taxon>
        <taxon>Insecta</taxon>
        <taxon>Pterygota</taxon>
        <taxon>Neoptera</taxon>
        <taxon>Endopterygota</taxon>
        <taxon>Coleoptera</taxon>
        <taxon>Polyphaga</taxon>
        <taxon>Cucujiformia</taxon>
        <taxon>Tenebrionidae</taxon>
        <taxon>Zophobas</taxon>
    </lineage>
</organism>
<dbReference type="InterPro" id="IPR039787">
    <property type="entry name" value="ENDOU"/>
</dbReference>
<dbReference type="PANTHER" id="PTHR12439">
    <property type="entry name" value="PLACENTAL PROTEIN 11-RELATED"/>
    <property type="match status" value="1"/>
</dbReference>
<keyword evidence="5 11" id="KW-0479">Metal-binding</keyword>
<evidence type="ECO:0000256" key="12">
    <source>
        <dbReference type="SAM" id="MobiDB-lite"/>
    </source>
</evidence>
<dbReference type="AlphaFoldDB" id="A0AA38I6W9"/>
<dbReference type="GO" id="GO:0003723">
    <property type="term" value="F:RNA binding"/>
    <property type="evidence" value="ECO:0007669"/>
    <property type="project" value="UniProtKB-UniRule"/>
</dbReference>
<sequence length="382" mass="43612">MSLTSQRTSYLIVIVSAIIASVYCRDVSYMKQSDIQNNWSNLQTWGSSQKNSTTPWPSLHSGYTHTGYVNNPTWVRPTTGQHVMTSWQRQGPNRNFNAGSYGSNHQPNTRPNLPSSDVTDDDLKQFSENLLDKDVNNAAKYVTINLQSKTTSRSDRDEAPLPLLSIDKEAFSIASIEKMLQLHNNYIVESNVNEHYTAQEKQEENNLLDVITNTPVMQYTRNFLIDKGKIGRDPKEFKDVLREIWFNMYARGGGRIGSSGFEHIFLAELKNHQVSGLHNWLYFEAEEKNNQANYLGYMKKVDLGDKGAILKFHFTFRGVDKPVGSMFIGTSPEFEMALYTTCFLLRADKICPLSLNGHRFIIRAFTYRYRGKKLIGSAFPEI</sequence>
<name>A0AA38I6W9_9CUCU</name>
<reference evidence="14" key="1">
    <citation type="journal article" date="2023" name="G3 (Bethesda)">
        <title>Whole genome assemblies of Zophobas morio and Tenebrio molitor.</title>
        <authorList>
            <person name="Kaur S."/>
            <person name="Stinson S.A."/>
            <person name="diCenzo G.C."/>
        </authorList>
    </citation>
    <scope>NUCLEOTIDE SEQUENCE</scope>
    <source>
        <strain evidence="14">QUZm001</strain>
    </source>
</reference>
<evidence type="ECO:0000256" key="3">
    <source>
        <dbReference type="ARBA" id="ARBA00011245"/>
    </source>
</evidence>
<keyword evidence="10" id="KW-0456">Lyase</keyword>
<evidence type="ECO:0000256" key="5">
    <source>
        <dbReference type="ARBA" id="ARBA00022723"/>
    </source>
</evidence>
<keyword evidence="6 11" id="KW-0255">Endonuclease</keyword>
<dbReference type="GO" id="GO:0046872">
    <property type="term" value="F:metal ion binding"/>
    <property type="evidence" value="ECO:0007669"/>
    <property type="project" value="UniProtKB-UniRule"/>
</dbReference>
<dbReference type="SUPFAM" id="SSF142877">
    <property type="entry name" value="EndoU-like"/>
    <property type="match status" value="1"/>
</dbReference>
<keyword evidence="15" id="KW-1185">Reference proteome</keyword>
<dbReference type="Pfam" id="PF09412">
    <property type="entry name" value="XendoU"/>
    <property type="match status" value="1"/>
</dbReference>
<evidence type="ECO:0000256" key="8">
    <source>
        <dbReference type="ARBA" id="ARBA00022884"/>
    </source>
</evidence>
<evidence type="ECO:0000256" key="4">
    <source>
        <dbReference type="ARBA" id="ARBA00022722"/>
    </source>
</evidence>
<proteinExistence type="inferred from homology"/>
<evidence type="ECO:0000259" key="13">
    <source>
        <dbReference type="PROSITE" id="PS51959"/>
    </source>
</evidence>
<dbReference type="GO" id="GO:0016829">
    <property type="term" value="F:lyase activity"/>
    <property type="evidence" value="ECO:0007669"/>
    <property type="project" value="UniProtKB-KW"/>
</dbReference>
<evidence type="ECO:0000256" key="2">
    <source>
        <dbReference type="ARBA" id="ARBA00010168"/>
    </source>
</evidence>
<dbReference type="InterPro" id="IPR037227">
    <property type="entry name" value="EndoU-like"/>
</dbReference>
<evidence type="ECO:0000256" key="9">
    <source>
        <dbReference type="ARBA" id="ARBA00023211"/>
    </source>
</evidence>
<comment type="caution">
    <text evidence="14">The sequence shown here is derived from an EMBL/GenBank/DDBJ whole genome shotgun (WGS) entry which is preliminary data.</text>
</comment>
<comment type="cofactor">
    <cofactor evidence="1 11">
        <name>Mn(2+)</name>
        <dbReference type="ChEBI" id="CHEBI:29035"/>
    </cofactor>
</comment>
<feature type="region of interest" description="Disordered" evidence="12">
    <location>
        <begin position="89"/>
        <end position="121"/>
    </location>
</feature>
<comment type="subunit">
    <text evidence="3 11">Monomer.</text>
</comment>
<evidence type="ECO:0000256" key="6">
    <source>
        <dbReference type="ARBA" id="ARBA00022759"/>
    </source>
</evidence>
<dbReference type="GO" id="GO:0016787">
    <property type="term" value="F:hydrolase activity"/>
    <property type="evidence" value="ECO:0007669"/>
    <property type="project" value="UniProtKB-KW"/>
</dbReference>
<evidence type="ECO:0000256" key="11">
    <source>
        <dbReference type="RuleBase" id="RU367085"/>
    </source>
</evidence>
<keyword evidence="8 11" id="KW-0694">RNA-binding</keyword>
<evidence type="ECO:0000256" key="7">
    <source>
        <dbReference type="ARBA" id="ARBA00022801"/>
    </source>
</evidence>
<dbReference type="PANTHER" id="PTHR12439:SF42">
    <property type="entry name" value="ENDORIBONUCLEASE-RELATED"/>
    <property type="match status" value="1"/>
</dbReference>
<feature type="domain" description="EndoU" evidence="13">
    <location>
        <begin position="119"/>
        <end position="382"/>
    </location>
</feature>
<keyword evidence="7 11" id="KW-0378">Hydrolase</keyword>
<dbReference type="GO" id="GO:0004521">
    <property type="term" value="F:RNA endonuclease activity"/>
    <property type="evidence" value="ECO:0007669"/>
    <property type="project" value="UniProtKB-UniRule"/>
</dbReference>
<keyword evidence="4 11" id="KW-0540">Nuclease</keyword>
<dbReference type="EMBL" id="JALNTZ010000006">
    <property type="protein sequence ID" value="KAJ3650131.1"/>
    <property type="molecule type" value="Genomic_DNA"/>
</dbReference>
<dbReference type="PROSITE" id="PS51959">
    <property type="entry name" value="ENDOU"/>
    <property type="match status" value="1"/>
</dbReference>
<evidence type="ECO:0000313" key="14">
    <source>
        <dbReference type="EMBL" id="KAJ3650131.1"/>
    </source>
</evidence>
<dbReference type="CDD" id="cd21159">
    <property type="entry name" value="XendoU"/>
    <property type="match status" value="1"/>
</dbReference>